<dbReference type="SFLD" id="SFLDS00036">
    <property type="entry name" value="Aromatic_Prenyltransferase"/>
    <property type="match status" value="1"/>
</dbReference>
<dbReference type="InterPro" id="IPR017795">
    <property type="entry name" value="ABBA_NscD-like"/>
</dbReference>
<accession>A0A6A6TAV7</accession>
<evidence type="ECO:0000256" key="1">
    <source>
        <dbReference type="ARBA" id="ARBA00010209"/>
    </source>
</evidence>
<dbReference type="InterPro" id="IPR033964">
    <property type="entry name" value="ABBA"/>
</dbReference>
<dbReference type="NCBIfam" id="TIGR03429">
    <property type="entry name" value="arom_pren_DMATS"/>
    <property type="match status" value="1"/>
</dbReference>
<evidence type="ECO:0000313" key="3">
    <source>
        <dbReference type="EMBL" id="KAF2656946.1"/>
    </source>
</evidence>
<sequence>MMQYAGYSDDAQQLHESTLDQIITAYLGPHPEGPNRDPILTWKSFMNDDHTPIEFSWSWRLNSLPTMRCGMEVIVGDGNGSSASTEEALNLVGRLARQDPSINLEWCHHFADTLLSGHETLPRAGTIGCPSEMFLALEFLESRTGLKVYYIPADSGVAEDVQGLRIIRQSLQGLPHSTARLLGSFDMIQKYLYSAHGIFEPRVEMLAIDCIAPENARIKIYIRSPKTSFASVKEMMSLGRRLGDMPDPAMDSLRMLWSLMLGPGLVASDDQELPCSTHRTSGMIYHFSIRVGKELPTCKLYIPVKHYARDDAKVAEGLDSFLRAHGMHLQGIPYSEAATQLCSHRRLADGLGFHTYISAEVDGESLAVSSYIQPEIYRPTGRR</sequence>
<dbReference type="OrthoDB" id="3354387at2759"/>
<organism evidence="3 4">
    <name type="scientific">Lophiostoma macrostomum CBS 122681</name>
    <dbReference type="NCBI Taxonomy" id="1314788"/>
    <lineage>
        <taxon>Eukaryota</taxon>
        <taxon>Fungi</taxon>
        <taxon>Dikarya</taxon>
        <taxon>Ascomycota</taxon>
        <taxon>Pezizomycotina</taxon>
        <taxon>Dothideomycetes</taxon>
        <taxon>Pleosporomycetidae</taxon>
        <taxon>Pleosporales</taxon>
        <taxon>Lophiostomataceae</taxon>
        <taxon>Lophiostoma</taxon>
    </lineage>
</organism>
<reference evidence="3" key="1">
    <citation type="journal article" date="2020" name="Stud. Mycol.">
        <title>101 Dothideomycetes genomes: a test case for predicting lifestyles and emergence of pathogens.</title>
        <authorList>
            <person name="Haridas S."/>
            <person name="Albert R."/>
            <person name="Binder M."/>
            <person name="Bloem J."/>
            <person name="Labutti K."/>
            <person name="Salamov A."/>
            <person name="Andreopoulos B."/>
            <person name="Baker S."/>
            <person name="Barry K."/>
            <person name="Bills G."/>
            <person name="Bluhm B."/>
            <person name="Cannon C."/>
            <person name="Castanera R."/>
            <person name="Culley D."/>
            <person name="Daum C."/>
            <person name="Ezra D."/>
            <person name="Gonzalez J."/>
            <person name="Henrissat B."/>
            <person name="Kuo A."/>
            <person name="Liang C."/>
            <person name="Lipzen A."/>
            <person name="Lutzoni F."/>
            <person name="Magnuson J."/>
            <person name="Mondo S."/>
            <person name="Nolan M."/>
            <person name="Ohm R."/>
            <person name="Pangilinan J."/>
            <person name="Park H.-J."/>
            <person name="Ramirez L."/>
            <person name="Alfaro M."/>
            <person name="Sun H."/>
            <person name="Tritt A."/>
            <person name="Yoshinaga Y."/>
            <person name="Zwiers L.-H."/>
            <person name="Turgeon B."/>
            <person name="Goodwin S."/>
            <person name="Spatafora J."/>
            <person name="Crous P."/>
            <person name="Grigoriev I."/>
        </authorList>
    </citation>
    <scope>NUCLEOTIDE SEQUENCE</scope>
    <source>
        <strain evidence="3">CBS 122681</strain>
    </source>
</reference>
<dbReference type="PANTHER" id="PTHR40627">
    <property type="entry name" value="INDOLE PRENYLTRANSFERASE TDIB-RELATED"/>
    <property type="match status" value="1"/>
</dbReference>
<dbReference type="AlphaFoldDB" id="A0A6A6TAV7"/>
<dbReference type="Proteomes" id="UP000799324">
    <property type="component" value="Unassembled WGS sequence"/>
</dbReference>
<comment type="similarity">
    <text evidence="1">Belongs to the tryptophan dimethylallyltransferase family.</text>
</comment>
<keyword evidence="4" id="KW-1185">Reference proteome</keyword>
<evidence type="ECO:0000256" key="2">
    <source>
        <dbReference type="ARBA" id="ARBA00022679"/>
    </source>
</evidence>
<dbReference type="PANTHER" id="PTHR40627:SF4">
    <property type="entry name" value="PRENYLTRANSFERASE ASQH1-RELATED"/>
    <property type="match status" value="1"/>
</dbReference>
<dbReference type="CDD" id="cd13929">
    <property type="entry name" value="PT-DMATS_CymD"/>
    <property type="match status" value="1"/>
</dbReference>
<proteinExistence type="inferred from homology"/>
<protein>
    <submittedName>
        <fullName evidence="3">Aromatic prenyltransferase</fullName>
    </submittedName>
</protein>
<dbReference type="Pfam" id="PF11991">
    <property type="entry name" value="Trp_DMAT"/>
    <property type="match status" value="1"/>
</dbReference>
<dbReference type="GO" id="GO:0009820">
    <property type="term" value="P:alkaloid metabolic process"/>
    <property type="evidence" value="ECO:0007669"/>
    <property type="project" value="InterPro"/>
</dbReference>
<evidence type="ECO:0000313" key="4">
    <source>
        <dbReference type="Proteomes" id="UP000799324"/>
    </source>
</evidence>
<dbReference type="SFLD" id="SFLDG01162">
    <property type="entry name" value="I"/>
    <property type="match status" value="1"/>
</dbReference>
<dbReference type="GO" id="GO:0016765">
    <property type="term" value="F:transferase activity, transferring alkyl or aryl (other than methyl) groups"/>
    <property type="evidence" value="ECO:0007669"/>
    <property type="project" value="InterPro"/>
</dbReference>
<dbReference type="EMBL" id="MU004331">
    <property type="protein sequence ID" value="KAF2656946.1"/>
    <property type="molecule type" value="Genomic_DNA"/>
</dbReference>
<gene>
    <name evidence="3" type="ORF">K491DRAFT_743770</name>
</gene>
<name>A0A6A6TAV7_9PLEO</name>
<keyword evidence="2 3" id="KW-0808">Transferase</keyword>